<keyword evidence="3" id="KW-1185">Reference proteome</keyword>
<name>A0A6G1GKJ8_9PEZI</name>
<dbReference type="AlphaFoldDB" id="A0A6G1GKJ8"/>
<sequence length="170" mass="18918">MCLACVASHSMMHRDQRRAVAASPRLLISGRAGLPCYSHLQGNQYLVPKTDCAPFGQGRTSKRSRVDRACGYRRRVGVNSRYPHPHRVPTFEQPQEIDHYYCRRATAPKSPSLIIAAARHSQTALSTQHSADSPPPSAITAPDWPIFPSTLPISLCQIRVQQHCPAERPE</sequence>
<gene>
    <name evidence="2" type="ORF">K402DRAFT_238359</name>
</gene>
<organism evidence="2 3">
    <name type="scientific">Aulographum hederae CBS 113979</name>
    <dbReference type="NCBI Taxonomy" id="1176131"/>
    <lineage>
        <taxon>Eukaryota</taxon>
        <taxon>Fungi</taxon>
        <taxon>Dikarya</taxon>
        <taxon>Ascomycota</taxon>
        <taxon>Pezizomycotina</taxon>
        <taxon>Dothideomycetes</taxon>
        <taxon>Pleosporomycetidae</taxon>
        <taxon>Aulographales</taxon>
        <taxon>Aulographaceae</taxon>
    </lineage>
</organism>
<feature type="region of interest" description="Disordered" evidence="1">
    <location>
        <begin position="124"/>
        <end position="143"/>
    </location>
</feature>
<accession>A0A6G1GKJ8</accession>
<evidence type="ECO:0000313" key="2">
    <source>
        <dbReference type="EMBL" id="KAF1981350.1"/>
    </source>
</evidence>
<proteinExistence type="predicted"/>
<dbReference type="Proteomes" id="UP000800041">
    <property type="component" value="Unassembled WGS sequence"/>
</dbReference>
<dbReference type="EMBL" id="ML977201">
    <property type="protein sequence ID" value="KAF1981350.1"/>
    <property type="molecule type" value="Genomic_DNA"/>
</dbReference>
<reference evidence="2" key="1">
    <citation type="journal article" date="2020" name="Stud. Mycol.">
        <title>101 Dothideomycetes genomes: a test case for predicting lifestyles and emergence of pathogens.</title>
        <authorList>
            <person name="Haridas S."/>
            <person name="Albert R."/>
            <person name="Binder M."/>
            <person name="Bloem J."/>
            <person name="Labutti K."/>
            <person name="Salamov A."/>
            <person name="Andreopoulos B."/>
            <person name="Baker S."/>
            <person name="Barry K."/>
            <person name="Bills G."/>
            <person name="Bluhm B."/>
            <person name="Cannon C."/>
            <person name="Castanera R."/>
            <person name="Culley D."/>
            <person name="Daum C."/>
            <person name="Ezra D."/>
            <person name="Gonzalez J."/>
            <person name="Henrissat B."/>
            <person name="Kuo A."/>
            <person name="Liang C."/>
            <person name="Lipzen A."/>
            <person name="Lutzoni F."/>
            <person name="Magnuson J."/>
            <person name="Mondo S."/>
            <person name="Nolan M."/>
            <person name="Ohm R."/>
            <person name="Pangilinan J."/>
            <person name="Park H.-J."/>
            <person name="Ramirez L."/>
            <person name="Alfaro M."/>
            <person name="Sun H."/>
            <person name="Tritt A."/>
            <person name="Yoshinaga Y."/>
            <person name="Zwiers L.-H."/>
            <person name="Turgeon B."/>
            <person name="Goodwin S."/>
            <person name="Spatafora J."/>
            <person name="Crous P."/>
            <person name="Grigoriev I."/>
        </authorList>
    </citation>
    <scope>NUCLEOTIDE SEQUENCE</scope>
    <source>
        <strain evidence="2">CBS 113979</strain>
    </source>
</reference>
<evidence type="ECO:0000313" key="3">
    <source>
        <dbReference type="Proteomes" id="UP000800041"/>
    </source>
</evidence>
<protein>
    <submittedName>
        <fullName evidence="2">Uncharacterized protein</fullName>
    </submittedName>
</protein>
<evidence type="ECO:0000256" key="1">
    <source>
        <dbReference type="SAM" id="MobiDB-lite"/>
    </source>
</evidence>